<dbReference type="AlphaFoldDB" id="A0A8J3BPW9"/>
<reference evidence="2" key="2">
    <citation type="submission" date="2020-09" db="EMBL/GenBank/DDBJ databases">
        <authorList>
            <person name="Sun Q."/>
            <person name="Ohkuma M."/>
        </authorList>
    </citation>
    <scope>NUCLEOTIDE SEQUENCE</scope>
    <source>
        <strain evidence="2">JCM 3091</strain>
    </source>
</reference>
<organism evidence="2 3">
    <name type="scientific">Pilimelia terevasa</name>
    <dbReference type="NCBI Taxonomy" id="53372"/>
    <lineage>
        <taxon>Bacteria</taxon>
        <taxon>Bacillati</taxon>
        <taxon>Actinomycetota</taxon>
        <taxon>Actinomycetes</taxon>
        <taxon>Micromonosporales</taxon>
        <taxon>Micromonosporaceae</taxon>
        <taxon>Pilimelia</taxon>
    </lineage>
</organism>
<keyword evidence="1" id="KW-1133">Transmembrane helix</keyword>
<reference evidence="2" key="1">
    <citation type="journal article" date="2014" name="Int. J. Syst. Evol. Microbiol.">
        <title>Complete genome sequence of Corynebacterium casei LMG S-19264T (=DSM 44701T), isolated from a smear-ripened cheese.</title>
        <authorList>
            <consortium name="US DOE Joint Genome Institute (JGI-PGF)"/>
            <person name="Walter F."/>
            <person name="Albersmeier A."/>
            <person name="Kalinowski J."/>
            <person name="Ruckert C."/>
        </authorList>
    </citation>
    <scope>NUCLEOTIDE SEQUENCE</scope>
    <source>
        <strain evidence="2">JCM 3091</strain>
    </source>
</reference>
<dbReference type="Proteomes" id="UP000662200">
    <property type="component" value="Unassembled WGS sequence"/>
</dbReference>
<name>A0A8J3BPW9_9ACTN</name>
<gene>
    <name evidence="2" type="ORF">GCM10010124_34560</name>
</gene>
<accession>A0A8J3BPW9</accession>
<keyword evidence="1" id="KW-0812">Transmembrane</keyword>
<evidence type="ECO:0000256" key="1">
    <source>
        <dbReference type="SAM" id="Phobius"/>
    </source>
</evidence>
<dbReference type="Pfam" id="PF11292">
    <property type="entry name" value="DUF3093"/>
    <property type="match status" value="1"/>
</dbReference>
<comment type="caution">
    <text evidence="2">The sequence shown here is derived from an EMBL/GenBank/DDBJ whole genome shotgun (WGS) entry which is preliminary data.</text>
</comment>
<sequence length="238" mass="24864">MQLHVLRGDEVRARVARVGVARHRQVPVELLEQDGDGFGHGALLTGAAVAAGGVRHEAVTGGPGAGVGSTIVTDAPPPAGPAPLPAGPRYAERLRVPLWWWLLAALVAAALASEVWLGGSGVRRWLPFAVLPPLAAVGLWRLGRLEITVTGDELRVDDARIPLRQVADAVPIDAAGRRLLLGPAADPLAFVVQRPWVAGAVQVVLDDPADPTPYWVVSSRDPVALASAVMAGRSTPAR</sequence>
<feature type="transmembrane region" description="Helical" evidence="1">
    <location>
        <begin position="98"/>
        <end position="119"/>
    </location>
</feature>
<dbReference type="InterPro" id="IPR021443">
    <property type="entry name" value="DUF3093"/>
</dbReference>
<proteinExistence type="predicted"/>
<dbReference type="EMBL" id="BMQC01000015">
    <property type="protein sequence ID" value="GGK38821.1"/>
    <property type="molecule type" value="Genomic_DNA"/>
</dbReference>
<evidence type="ECO:0000313" key="3">
    <source>
        <dbReference type="Proteomes" id="UP000662200"/>
    </source>
</evidence>
<protein>
    <recommendedName>
        <fullName evidence="4">DUF3093 domain-containing protein</fullName>
    </recommendedName>
</protein>
<keyword evidence="3" id="KW-1185">Reference proteome</keyword>
<evidence type="ECO:0000313" key="2">
    <source>
        <dbReference type="EMBL" id="GGK38821.1"/>
    </source>
</evidence>
<keyword evidence="1" id="KW-0472">Membrane</keyword>
<evidence type="ECO:0008006" key="4">
    <source>
        <dbReference type="Google" id="ProtNLM"/>
    </source>
</evidence>